<evidence type="ECO:0000259" key="5">
    <source>
        <dbReference type="Pfam" id="PF06722"/>
    </source>
</evidence>
<dbReference type="EMBL" id="JAAATY010000049">
    <property type="protein sequence ID" value="NRN71031.1"/>
    <property type="molecule type" value="Genomic_DNA"/>
</dbReference>
<evidence type="ECO:0000256" key="2">
    <source>
        <dbReference type="ARBA" id="ARBA00022676"/>
    </source>
</evidence>
<keyword evidence="3 7" id="KW-0808">Transferase</keyword>
<dbReference type="Gene3D" id="3.40.50.2000">
    <property type="entry name" value="Glycogen Phosphorylase B"/>
    <property type="match status" value="2"/>
</dbReference>
<feature type="domain" description="Erythromycin biosynthesis protein CIII-like N-terminal" evidence="6">
    <location>
        <begin position="92"/>
        <end position="219"/>
    </location>
</feature>
<name>A0ABX2FI15_9PSEU</name>
<protein>
    <submittedName>
        <fullName evidence="7">Desosaminyl transferase EryCIII</fullName>
    </submittedName>
</protein>
<evidence type="ECO:0000313" key="8">
    <source>
        <dbReference type="Proteomes" id="UP000763557"/>
    </source>
</evidence>
<dbReference type="RefSeq" id="WP_173142195.1">
    <property type="nucleotide sequence ID" value="NZ_CBCSGW010000020.1"/>
</dbReference>
<accession>A0ABX2FI15</accession>
<evidence type="ECO:0000259" key="6">
    <source>
        <dbReference type="Pfam" id="PF21036"/>
    </source>
</evidence>
<organism evidence="7 8">
    <name type="scientific">Kibdelosporangium persicum</name>
    <dbReference type="NCBI Taxonomy" id="2698649"/>
    <lineage>
        <taxon>Bacteria</taxon>
        <taxon>Bacillati</taxon>
        <taxon>Actinomycetota</taxon>
        <taxon>Actinomycetes</taxon>
        <taxon>Pseudonocardiales</taxon>
        <taxon>Pseudonocardiaceae</taxon>
        <taxon>Kibdelosporangium</taxon>
    </lineage>
</organism>
<keyword evidence="8" id="KW-1185">Reference proteome</keyword>
<dbReference type="PANTHER" id="PTHR48050:SF13">
    <property type="entry name" value="STEROL 3-BETA-GLUCOSYLTRANSFERASE UGT80A2"/>
    <property type="match status" value="1"/>
</dbReference>
<dbReference type="InterPro" id="IPR048284">
    <property type="entry name" value="EryCIII-like_N"/>
</dbReference>
<reference evidence="7 8" key="1">
    <citation type="submission" date="2020-01" db="EMBL/GenBank/DDBJ databases">
        <title>Kibdelosporangium persica a novel Actinomycetes from a hot desert in Iran.</title>
        <authorList>
            <person name="Safaei N."/>
            <person name="Zaburannyi N."/>
            <person name="Mueller R."/>
            <person name="Wink J."/>
        </authorList>
    </citation>
    <scope>NUCLEOTIDE SEQUENCE [LARGE SCALE GENOMIC DNA]</scope>
    <source>
        <strain evidence="7 8">4NS15</strain>
    </source>
</reference>
<dbReference type="GO" id="GO:0016740">
    <property type="term" value="F:transferase activity"/>
    <property type="evidence" value="ECO:0007669"/>
    <property type="project" value="UniProtKB-KW"/>
</dbReference>
<feature type="region of interest" description="Disordered" evidence="4">
    <location>
        <begin position="359"/>
        <end position="379"/>
    </location>
</feature>
<dbReference type="InterPro" id="IPR050426">
    <property type="entry name" value="Glycosyltransferase_28"/>
</dbReference>
<evidence type="ECO:0000256" key="1">
    <source>
        <dbReference type="ARBA" id="ARBA00006962"/>
    </source>
</evidence>
<comment type="similarity">
    <text evidence="1">Belongs to the glycosyltransferase 28 family.</text>
</comment>
<dbReference type="InterPro" id="IPR010610">
    <property type="entry name" value="EryCIII-like_C"/>
</dbReference>
<feature type="domain" description="Erythromycin biosynthesis protein CIII-like N-terminal" evidence="6">
    <location>
        <begin position="22"/>
        <end position="65"/>
    </location>
</feature>
<proteinExistence type="inferred from homology"/>
<dbReference type="PANTHER" id="PTHR48050">
    <property type="entry name" value="STEROL 3-BETA-GLUCOSYLTRANSFERASE"/>
    <property type="match status" value="1"/>
</dbReference>
<evidence type="ECO:0000313" key="7">
    <source>
        <dbReference type="EMBL" id="NRN71031.1"/>
    </source>
</evidence>
<dbReference type="Proteomes" id="UP000763557">
    <property type="component" value="Unassembled WGS sequence"/>
</dbReference>
<dbReference type="Pfam" id="PF21036">
    <property type="entry name" value="EryCIII-like_N"/>
    <property type="match status" value="2"/>
</dbReference>
<sequence>MRFLFTTWAWPSHLYALVPLAWACRLAGHEVLFVSQPGLLPDIRRTGLPAVSIGTDVDTVGMVREYLLPLEGPTPPPGNGAPRALRMLLAHAESMTGDLVELVRAWRADLVVYDQTALAGPLAAAAAGIPAVRHLYGVDLMLRARSLLPDALAPLAEVHGAAGFDAFGAATVDPVPASLQTVGDHRRIPMRYIPFNGSGALPRSLGDTGDRLRVCVSWGHTIAKVEPARFLAGWLASALRDADVDVVLAITSAQRTLIGQPPDGARVVLDAPLWHVLSTSDMLVGHGGAGSVLTALDRGLPMLLVPQLPDHAGHSARVADRGAGVVLEPDALSHSTVREHIERMLGDSPERKAARALREEMREQPTPSAVVSELESLCR</sequence>
<gene>
    <name evidence="7" type="ORF">GC106_83060</name>
</gene>
<dbReference type="SUPFAM" id="SSF53756">
    <property type="entry name" value="UDP-Glycosyltransferase/glycogen phosphorylase"/>
    <property type="match status" value="1"/>
</dbReference>
<keyword evidence="2" id="KW-0328">Glycosyltransferase</keyword>
<evidence type="ECO:0000256" key="3">
    <source>
        <dbReference type="ARBA" id="ARBA00022679"/>
    </source>
</evidence>
<dbReference type="CDD" id="cd03784">
    <property type="entry name" value="GT1_Gtf-like"/>
    <property type="match status" value="1"/>
</dbReference>
<dbReference type="InterPro" id="IPR002213">
    <property type="entry name" value="UDP_glucos_trans"/>
</dbReference>
<evidence type="ECO:0000256" key="4">
    <source>
        <dbReference type="SAM" id="MobiDB-lite"/>
    </source>
</evidence>
<feature type="domain" description="Erythromycin biosynthesis protein CIII-like C-terminal" evidence="5">
    <location>
        <begin position="235"/>
        <end position="377"/>
    </location>
</feature>
<dbReference type="Pfam" id="PF06722">
    <property type="entry name" value="EryCIII-like_C"/>
    <property type="match status" value="1"/>
</dbReference>
<comment type="caution">
    <text evidence="7">The sequence shown here is derived from an EMBL/GenBank/DDBJ whole genome shotgun (WGS) entry which is preliminary data.</text>
</comment>